<dbReference type="InterPro" id="IPR049453">
    <property type="entry name" value="Memb_transporter_dom"/>
</dbReference>
<evidence type="ECO:0000256" key="1">
    <source>
        <dbReference type="ARBA" id="ARBA00004141"/>
    </source>
</evidence>
<evidence type="ECO:0000256" key="4">
    <source>
        <dbReference type="ARBA" id="ARBA00023136"/>
    </source>
</evidence>
<feature type="region of interest" description="Disordered" evidence="5">
    <location>
        <begin position="125"/>
        <end position="213"/>
    </location>
</feature>
<feature type="transmembrane region" description="Helical" evidence="6">
    <location>
        <begin position="297"/>
        <end position="320"/>
    </location>
</feature>
<evidence type="ECO:0000259" key="7">
    <source>
        <dbReference type="Pfam" id="PF10334"/>
    </source>
</evidence>
<feature type="transmembrane region" description="Helical" evidence="6">
    <location>
        <begin position="355"/>
        <end position="374"/>
    </location>
</feature>
<organism evidence="9 10">
    <name type="scientific">Phanerochaete sordida</name>
    <dbReference type="NCBI Taxonomy" id="48140"/>
    <lineage>
        <taxon>Eukaryota</taxon>
        <taxon>Fungi</taxon>
        <taxon>Dikarya</taxon>
        <taxon>Basidiomycota</taxon>
        <taxon>Agaricomycotina</taxon>
        <taxon>Agaricomycetes</taxon>
        <taxon>Polyporales</taxon>
        <taxon>Phanerochaetaceae</taxon>
        <taxon>Phanerochaete</taxon>
    </lineage>
</organism>
<evidence type="ECO:0000256" key="6">
    <source>
        <dbReference type="SAM" id="Phobius"/>
    </source>
</evidence>
<dbReference type="PANTHER" id="PTHR47804">
    <property type="entry name" value="60S RIBOSOMAL PROTEIN L19"/>
    <property type="match status" value="1"/>
</dbReference>
<keyword evidence="3 6" id="KW-1133">Transmembrane helix</keyword>
<dbReference type="EMBL" id="BPQB01000015">
    <property type="protein sequence ID" value="GJE89988.1"/>
    <property type="molecule type" value="Genomic_DNA"/>
</dbReference>
<dbReference type="InterPro" id="IPR052430">
    <property type="entry name" value="IVT-Associated"/>
</dbReference>
<dbReference type="InterPro" id="IPR023244">
    <property type="entry name" value="Brefeldin_A-sensitivity_4"/>
</dbReference>
<evidence type="ECO:0000259" key="8">
    <source>
        <dbReference type="Pfam" id="PF13515"/>
    </source>
</evidence>
<proteinExistence type="predicted"/>
<feature type="transmembrane region" description="Helical" evidence="6">
    <location>
        <begin position="859"/>
        <end position="878"/>
    </location>
</feature>
<dbReference type="AlphaFoldDB" id="A0A9P3G669"/>
<keyword evidence="4 6" id="KW-0472">Membrane</keyword>
<feature type="domain" description="DUF2421" evidence="7">
    <location>
        <begin position="993"/>
        <end position="1156"/>
    </location>
</feature>
<feature type="compositionally biased region" description="Polar residues" evidence="5">
    <location>
        <begin position="19"/>
        <end position="31"/>
    </location>
</feature>
<feature type="transmembrane region" description="Helical" evidence="6">
    <location>
        <begin position="906"/>
        <end position="923"/>
    </location>
</feature>
<feature type="transmembrane region" description="Helical" evidence="6">
    <location>
        <begin position="828"/>
        <end position="847"/>
    </location>
</feature>
<comment type="caution">
    <text evidence="9">The sequence shown here is derived from an EMBL/GenBank/DDBJ whole genome shotgun (WGS) entry which is preliminary data.</text>
</comment>
<dbReference type="InterPro" id="IPR018820">
    <property type="entry name" value="BRE4-related_DUF2421"/>
</dbReference>
<feature type="compositionally biased region" description="Low complexity" evidence="5">
    <location>
        <begin position="67"/>
        <end position="77"/>
    </location>
</feature>
<evidence type="ECO:0000313" key="10">
    <source>
        <dbReference type="Proteomes" id="UP000703269"/>
    </source>
</evidence>
<name>A0A9P3G669_9APHY</name>
<evidence type="ECO:0000256" key="5">
    <source>
        <dbReference type="SAM" id="MobiDB-lite"/>
    </source>
</evidence>
<feature type="transmembrane region" description="Helical" evidence="6">
    <location>
        <begin position="326"/>
        <end position="348"/>
    </location>
</feature>
<dbReference type="OrthoDB" id="68611at2759"/>
<gene>
    <name evidence="9" type="ORF">PsYK624_061070</name>
</gene>
<comment type="subcellular location">
    <subcellularLocation>
        <location evidence="1">Membrane</location>
        <topology evidence="1">Multi-pass membrane protein</topology>
    </subcellularLocation>
</comment>
<feature type="transmembrane region" description="Helical" evidence="6">
    <location>
        <begin position="959"/>
        <end position="982"/>
    </location>
</feature>
<sequence>MGVADSEGTSWRQLVGSPENLSSLPSQSMTEYFTPETPGTLRSPEGGNGHAPATPAAGPSRPAYRRSATSSFATTTTVQRHSSIATVADATSSFLGFTRRSRHRPHRNEREWSVFGELIGHDHDEAHTQSYSTSIMRRPTARETVRDVLSVSRAQSQRTSPGPPPSPGYDLNQPMTSEPDDSYTSDAVDRSTLASEPGASGEHSPMGAPDTEPKKSRFAWLKVPTLTLVQRNILKCAIAYFIGSLFTFNPYLSSFIADLTGNGPGEHTPSPSGHMVATVAVYFNPAKTVGAMFEADAFCMMGVLYATIVSLGSMSMYWFFEVQPGWEWLADSLVILWIGIGMSSMAYMKMWMGKPSFNTACSMTSIILFIVVVKEGGIDTLLQVCFIILVGSLISNLICFTFWPQRATRNLQRTMTQTLDSFATLLTMITETFLLEEPLLLVSQAALDKAAKDHQGSFTKLKKDLAEAQSERLVGGPGKPEATLSAATLGLADNSPRTHLGQAYEDAVDSINRLGQHLNGLRSGISVQYELVKASRDGRLRLRNQGGTKRGAQTASTWTADGANGKGKSVDLNGGGAADGPSDEDSALLQAAADAFGDLIEDLGPPLKALATACTSSLERLREAFNDPQHKTIEKLKPEEFHDLADHLERALFTFESTSNHAVLRLYRKGTGGATAEEAAESLKNAGEDNSVLMGSDSESIFLVYFFFFTLQEFTKELISLVDAMSRICNIQRETGWRRLLRPWYYVQRKIRHMRYTASEKRRSGVRKRLSAYFLPDPAHHAVAFPKIKPHAPNTKQTPAREELTFSERIGQSIWALGDRLKQNDMRYAVKAGMATAMLAAPAFFDVTRPIFVEYRGEWALISFFVVISPTIGATNFLGLHRVLGTLIGAATAVAIWTAFPENPYVLSIFGFFYSIPCFYYIVAKPEYATSARFVLLTYNLTCLYSYNLRQKDIPITSIALHRATAVTVGVVWAAVVSRWWWPIEARRELGKALGDFCLNIGWLYTRLVAFNSWDNTGPAIGRVEAPEPTEMTSLLADSSHLNESVYHFMAMELHLQIKLIELQGLLAQTQHEPRLKGPFPVKLYRSMLTSLQTILDKLHSMRCVSSREEWHTTVRRDFILPTNRPRRDMVGNVILYFSTLAAAFRLKSPLPPYLPPAEPARRHLVDAIRQLDVVKNRDVKGSRQLLFFAYAITMRGVIQELDYLGRTLQETFGVIGDSTEAFEALFRETAFEAA</sequence>
<dbReference type="Pfam" id="PF13515">
    <property type="entry name" value="FUSC_2"/>
    <property type="match status" value="1"/>
</dbReference>
<feature type="transmembrane region" description="Helical" evidence="6">
    <location>
        <begin position="883"/>
        <end position="900"/>
    </location>
</feature>
<feature type="region of interest" description="Disordered" evidence="5">
    <location>
        <begin position="1"/>
        <end position="86"/>
    </location>
</feature>
<dbReference type="PANTHER" id="PTHR47804:SF1">
    <property type="entry name" value="DUF2421 DOMAIN-CONTAINING PROTEIN"/>
    <property type="match status" value="1"/>
</dbReference>
<accession>A0A9P3G669</accession>
<evidence type="ECO:0000256" key="2">
    <source>
        <dbReference type="ARBA" id="ARBA00022692"/>
    </source>
</evidence>
<dbReference type="Pfam" id="PF10334">
    <property type="entry name" value="BRE4"/>
    <property type="match status" value="1"/>
</dbReference>
<feature type="compositionally biased region" description="Polar residues" evidence="5">
    <location>
        <begin position="545"/>
        <end position="559"/>
    </location>
</feature>
<dbReference type="PRINTS" id="PR02047">
    <property type="entry name" value="BREFELDNASP4"/>
</dbReference>
<reference evidence="9 10" key="1">
    <citation type="submission" date="2021-08" db="EMBL/GenBank/DDBJ databases">
        <title>Draft Genome Sequence of Phanerochaete sordida strain YK-624.</title>
        <authorList>
            <person name="Mori T."/>
            <person name="Dohra H."/>
            <person name="Suzuki T."/>
            <person name="Kawagishi H."/>
            <person name="Hirai H."/>
        </authorList>
    </citation>
    <scope>NUCLEOTIDE SEQUENCE [LARGE SCALE GENOMIC DNA]</scope>
    <source>
        <strain evidence="9 10">YK-624</strain>
    </source>
</reference>
<keyword evidence="2 6" id="KW-0812">Transmembrane</keyword>
<dbReference type="Proteomes" id="UP000703269">
    <property type="component" value="Unassembled WGS sequence"/>
</dbReference>
<evidence type="ECO:0000313" key="9">
    <source>
        <dbReference type="EMBL" id="GJE89988.1"/>
    </source>
</evidence>
<feature type="transmembrane region" description="Helical" evidence="6">
    <location>
        <begin position="380"/>
        <end position="403"/>
    </location>
</feature>
<dbReference type="GO" id="GO:0016020">
    <property type="term" value="C:membrane"/>
    <property type="evidence" value="ECO:0007669"/>
    <property type="project" value="UniProtKB-SubCell"/>
</dbReference>
<feature type="region of interest" description="Disordered" evidence="5">
    <location>
        <begin position="540"/>
        <end position="585"/>
    </location>
</feature>
<evidence type="ECO:0000256" key="3">
    <source>
        <dbReference type="ARBA" id="ARBA00022989"/>
    </source>
</evidence>
<feature type="domain" description="Integral membrane bound transporter" evidence="8">
    <location>
        <begin position="855"/>
        <end position="977"/>
    </location>
</feature>
<keyword evidence="10" id="KW-1185">Reference proteome</keyword>
<protein>
    <submittedName>
        <fullName evidence="9">Fusaric acid resistance protein-like-domain-containing protein</fullName>
    </submittedName>
</protein>